<accession>A0A511X3M9</accession>
<keyword evidence="1" id="KW-1133">Transmembrane helix</keyword>
<reference evidence="2 3" key="1">
    <citation type="submission" date="2019-07" db="EMBL/GenBank/DDBJ databases">
        <title>Whole genome shotgun sequence of Halolactibacillus alkaliphilus NBRC 103919.</title>
        <authorList>
            <person name="Hosoyama A."/>
            <person name="Uohara A."/>
            <person name="Ohji S."/>
            <person name="Ichikawa N."/>
        </authorList>
    </citation>
    <scope>NUCLEOTIDE SEQUENCE [LARGE SCALE GENOMIC DNA]</scope>
    <source>
        <strain evidence="2 3">NBRC 103919</strain>
    </source>
</reference>
<name>A0A511X3M9_9BACI</name>
<dbReference type="InterPro" id="IPR012652">
    <property type="entry name" value="ThiW"/>
</dbReference>
<dbReference type="Gene3D" id="1.10.1760.20">
    <property type="match status" value="1"/>
</dbReference>
<dbReference type="RefSeq" id="WP_089802822.1">
    <property type="nucleotide sequence ID" value="NZ_BJYE01000032.1"/>
</dbReference>
<keyword evidence="1" id="KW-0812">Transmembrane</keyword>
<dbReference type="AlphaFoldDB" id="A0A511X3M9"/>
<feature type="transmembrane region" description="Helical" evidence="1">
    <location>
        <begin position="12"/>
        <end position="34"/>
    </location>
</feature>
<proteinExistence type="predicted"/>
<evidence type="ECO:0000313" key="3">
    <source>
        <dbReference type="Proteomes" id="UP000321400"/>
    </source>
</evidence>
<keyword evidence="3" id="KW-1185">Reference proteome</keyword>
<protein>
    <submittedName>
        <fullName evidence="2">Energy coupling factor transporter S component ThiW</fullName>
    </submittedName>
</protein>
<evidence type="ECO:0000256" key="1">
    <source>
        <dbReference type="SAM" id="Phobius"/>
    </source>
</evidence>
<feature type="transmembrane region" description="Helical" evidence="1">
    <location>
        <begin position="66"/>
        <end position="88"/>
    </location>
</feature>
<dbReference type="Pfam" id="PF09512">
    <property type="entry name" value="ThiW"/>
    <property type="match status" value="1"/>
</dbReference>
<feature type="transmembrane region" description="Helical" evidence="1">
    <location>
        <begin position="95"/>
        <end position="116"/>
    </location>
</feature>
<feature type="transmembrane region" description="Helical" evidence="1">
    <location>
        <begin position="128"/>
        <end position="150"/>
    </location>
</feature>
<gene>
    <name evidence="2" type="ORF">HAL01_20050</name>
</gene>
<evidence type="ECO:0000313" key="2">
    <source>
        <dbReference type="EMBL" id="GEN57541.1"/>
    </source>
</evidence>
<dbReference type="OrthoDB" id="5516776at2"/>
<keyword evidence="1" id="KW-0472">Membrane</keyword>
<dbReference type="PIRSF" id="PIRSF024534">
    <property type="entry name" value="ThiW"/>
    <property type="match status" value="1"/>
</dbReference>
<sequence>MTKTRTLTETAIFIAIGVIGSTFLAIGIGPYRAFFIQHTLNVLLSAFYGTKQAVTVSFTVGLLRNLLGIGTIFAFPGGMFGAYFSGLFYRLHPSIYTAIFGEVIGTGFFGAVTARYLSMWLTGESLPLFFFIPGFFVSSLTGALIALLLYTKKGALLSMIFMRTPGQKKTS</sequence>
<dbReference type="EMBL" id="BJYE01000032">
    <property type="protein sequence ID" value="GEN57541.1"/>
    <property type="molecule type" value="Genomic_DNA"/>
</dbReference>
<organism evidence="2 3">
    <name type="scientific">Halolactibacillus alkaliphilus</name>
    <dbReference type="NCBI Taxonomy" id="442899"/>
    <lineage>
        <taxon>Bacteria</taxon>
        <taxon>Bacillati</taxon>
        <taxon>Bacillota</taxon>
        <taxon>Bacilli</taxon>
        <taxon>Bacillales</taxon>
        <taxon>Bacillaceae</taxon>
        <taxon>Halolactibacillus</taxon>
    </lineage>
</organism>
<comment type="caution">
    <text evidence="2">The sequence shown here is derived from an EMBL/GenBank/DDBJ whole genome shotgun (WGS) entry which is preliminary data.</text>
</comment>
<dbReference type="NCBIfam" id="TIGR02359">
    <property type="entry name" value="thiW"/>
    <property type="match status" value="1"/>
</dbReference>
<dbReference type="Proteomes" id="UP000321400">
    <property type="component" value="Unassembled WGS sequence"/>
</dbReference>
<dbReference type="STRING" id="442899.SAMN05720591_1267"/>